<protein>
    <submittedName>
        <fullName evidence="8">DedA family protein</fullName>
    </submittedName>
</protein>
<evidence type="ECO:0000256" key="2">
    <source>
        <dbReference type="ARBA" id="ARBA00022475"/>
    </source>
</evidence>
<reference evidence="8" key="2">
    <citation type="journal article" date="2021" name="PeerJ">
        <title>Extensive microbial diversity within the chicken gut microbiome revealed by metagenomics and culture.</title>
        <authorList>
            <person name="Gilroy R."/>
            <person name="Ravi A."/>
            <person name="Getino M."/>
            <person name="Pursley I."/>
            <person name="Horton D.L."/>
            <person name="Alikhan N.F."/>
            <person name="Baker D."/>
            <person name="Gharbi K."/>
            <person name="Hall N."/>
            <person name="Watson M."/>
            <person name="Adriaenssens E.M."/>
            <person name="Foster-Nyarko E."/>
            <person name="Jarju S."/>
            <person name="Secka A."/>
            <person name="Antonio M."/>
            <person name="Oren A."/>
            <person name="Chaudhuri R.R."/>
            <person name="La Ragione R."/>
            <person name="Hildebrand F."/>
            <person name="Pallen M.J."/>
        </authorList>
    </citation>
    <scope>NUCLEOTIDE SEQUENCE</scope>
    <source>
        <strain evidence="8">6919</strain>
    </source>
</reference>
<evidence type="ECO:0000313" key="9">
    <source>
        <dbReference type="Proteomes" id="UP000823598"/>
    </source>
</evidence>
<comment type="caution">
    <text evidence="8">The sequence shown here is derived from an EMBL/GenBank/DDBJ whole genome shotgun (WGS) entry which is preliminary data.</text>
</comment>
<sequence>MGVASIIEWALAHLGYWVVFFLMVMENSVVPLPAELIVTPAAYNAANGKMSVVLLIVVSTLGSTVGAIINYYLSLWIGRPAIYKFAGSRWGRLIFLNREKLEKAEELFRRNGKISTFIGRLLPAGRQFISIPAGLARMNVGSFIFYTTFGSAIWNSFLVGLGYYLAYLLPEDQIVAELEKYGMQLNVAFVVIVAAALVWHFVRRRMHKKSK</sequence>
<dbReference type="EMBL" id="JADIMC010000019">
    <property type="protein sequence ID" value="MBO8475663.1"/>
    <property type="molecule type" value="Genomic_DNA"/>
</dbReference>
<dbReference type="PANTHER" id="PTHR42709:SF6">
    <property type="entry name" value="UNDECAPRENYL PHOSPHATE TRANSPORTER A"/>
    <property type="match status" value="1"/>
</dbReference>
<feature type="transmembrane region" description="Helical" evidence="6">
    <location>
        <begin position="181"/>
        <end position="202"/>
    </location>
</feature>
<keyword evidence="4 6" id="KW-1133">Transmembrane helix</keyword>
<evidence type="ECO:0000256" key="1">
    <source>
        <dbReference type="ARBA" id="ARBA00004651"/>
    </source>
</evidence>
<feature type="domain" description="VTT" evidence="7">
    <location>
        <begin position="44"/>
        <end position="163"/>
    </location>
</feature>
<dbReference type="AlphaFoldDB" id="A0A9D9IPX1"/>
<dbReference type="InterPro" id="IPR051311">
    <property type="entry name" value="DedA_domain"/>
</dbReference>
<evidence type="ECO:0000256" key="4">
    <source>
        <dbReference type="ARBA" id="ARBA00022989"/>
    </source>
</evidence>
<dbReference type="InterPro" id="IPR032816">
    <property type="entry name" value="VTT_dom"/>
</dbReference>
<feature type="transmembrane region" description="Helical" evidence="6">
    <location>
        <begin position="143"/>
        <end position="169"/>
    </location>
</feature>
<dbReference type="Proteomes" id="UP000823598">
    <property type="component" value="Unassembled WGS sequence"/>
</dbReference>
<proteinExistence type="predicted"/>
<reference evidence="8" key="1">
    <citation type="submission" date="2020-10" db="EMBL/GenBank/DDBJ databases">
        <authorList>
            <person name="Gilroy R."/>
        </authorList>
    </citation>
    <scope>NUCLEOTIDE SEQUENCE</scope>
    <source>
        <strain evidence="8">6919</strain>
    </source>
</reference>
<dbReference type="GO" id="GO:0005886">
    <property type="term" value="C:plasma membrane"/>
    <property type="evidence" value="ECO:0007669"/>
    <property type="project" value="UniProtKB-SubCell"/>
</dbReference>
<keyword evidence="5 6" id="KW-0472">Membrane</keyword>
<feature type="transmembrane region" description="Helical" evidence="6">
    <location>
        <begin position="52"/>
        <end position="73"/>
    </location>
</feature>
<accession>A0A9D9IPX1</accession>
<name>A0A9D9IPX1_9BACT</name>
<organism evidence="8 9">
    <name type="scientific">Candidatus Limisoma faecipullorum</name>
    <dbReference type="NCBI Taxonomy" id="2840854"/>
    <lineage>
        <taxon>Bacteria</taxon>
        <taxon>Pseudomonadati</taxon>
        <taxon>Bacteroidota</taxon>
        <taxon>Bacteroidia</taxon>
        <taxon>Bacteroidales</taxon>
        <taxon>Candidatus Limisoma</taxon>
    </lineage>
</organism>
<feature type="transmembrane region" description="Helical" evidence="6">
    <location>
        <begin position="7"/>
        <end position="25"/>
    </location>
</feature>
<comment type="subcellular location">
    <subcellularLocation>
        <location evidence="1">Cell membrane</location>
        <topology evidence="1">Multi-pass membrane protein</topology>
    </subcellularLocation>
</comment>
<evidence type="ECO:0000313" key="8">
    <source>
        <dbReference type="EMBL" id="MBO8475663.1"/>
    </source>
</evidence>
<keyword evidence="2" id="KW-1003">Cell membrane</keyword>
<keyword evidence="3 6" id="KW-0812">Transmembrane</keyword>
<evidence type="ECO:0000256" key="3">
    <source>
        <dbReference type="ARBA" id="ARBA00022692"/>
    </source>
</evidence>
<dbReference type="Pfam" id="PF09335">
    <property type="entry name" value="VTT_dom"/>
    <property type="match status" value="1"/>
</dbReference>
<evidence type="ECO:0000256" key="6">
    <source>
        <dbReference type="SAM" id="Phobius"/>
    </source>
</evidence>
<evidence type="ECO:0000256" key="5">
    <source>
        <dbReference type="ARBA" id="ARBA00023136"/>
    </source>
</evidence>
<dbReference type="PANTHER" id="PTHR42709">
    <property type="entry name" value="ALKALINE PHOSPHATASE LIKE PROTEIN"/>
    <property type="match status" value="1"/>
</dbReference>
<evidence type="ECO:0000259" key="7">
    <source>
        <dbReference type="Pfam" id="PF09335"/>
    </source>
</evidence>
<gene>
    <name evidence="8" type="ORF">IAB88_01560</name>
</gene>